<organism evidence="1 2">
    <name type="scientific">Naganishia vaughanmartiniae</name>
    <dbReference type="NCBI Taxonomy" id="1424756"/>
    <lineage>
        <taxon>Eukaryota</taxon>
        <taxon>Fungi</taxon>
        <taxon>Dikarya</taxon>
        <taxon>Basidiomycota</taxon>
        <taxon>Agaricomycotina</taxon>
        <taxon>Tremellomycetes</taxon>
        <taxon>Filobasidiales</taxon>
        <taxon>Filobasidiaceae</taxon>
        <taxon>Naganishia</taxon>
    </lineage>
</organism>
<gene>
    <name evidence="1" type="ORF">QFC22_001573</name>
</gene>
<keyword evidence="2" id="KW-1185">Reference proteome</keyword>
<sequence>MRIRGAPAIASLAALTISLILSRRLKSPAADLIPATSASAYSLAPLSTSSRLSEWVNSVVDHLQSSRPTAVNLSEAMNRIRSTLTAYSGDSAEELAKQVIETCQAVHANDLERNKQMSKLGADWLFERRAKDGKKKLKVMTVCNTGSLATSVSTHSSVHRWEKLIFILLCRVTEQRLALSQIFSRQVDWNELTTLSLLVSSALALQDSSRDAHKESIAAFYSLSSRITIDLA</sequence>
<proteinExistence type="predicted"/>
<comment type="caution">
    <text evidence="1">The sequence shown here is derived from an EMBL/GenBank/DDBJ whole genome shotgun (WGS) entry which is preliminary data.</text>
</comment>
<dbReference type="EMBL" id="JASBWU010000003">
    <property type="protein sequence ID" value="KAJ9123374.1"/>
    <property type="molecule type" value="Genomic_DNA"/>
</dbReference>
<reference evidence="1" key="1">
    <citation type="submission" date="2023-04" db="EMBL/GenBank/DDBJ databases">
        <title>Draft Genome sequencing of Naganishia species isolated from polar environments using Oxford Nanopore Technology.</title>
        <authorList>
            <person name="Leo P."/>
            <person name="Venkateswaran K."/>
        </authorList>
    </citation>
    <scope>NUCLEOTIDE SEQUENCE</scope>
    <source>
        <strain evidence="1">MNA-CCFEE 5425</strain>
    </source>
</reference>
<protein>
    <submittedName>
        <fullName evidence="1">Uncharacterized protein</fullName>
    </submittedName>
</protein>
<dbReference type="Proteomes" id="UP001243375">
    <property type="component" value="Unassembled WGS sequence"/>
</dbReference>
<evidence type="ECO:0000313" key="1">
    <source>
        <dbReference type="EMBL" id="KAJ9123374.1"/>
    </source>
</evidence>
<accession>A0ACC2XJ06</accession>
<evidence type="ECO:0000313" key="2">
    <source>
        <dbReference type="Proteomes" id="UP001243375"/>
    </source>
</evidence>
<name>A0ACC2XJ06_9TREE</name>